<proteinExistence type="predicted"/>
<keyword evidence="1" id="KW-1133">Transmembrane helix</keyword>
<organism evidence="2 3">
    <name type="scientific">Rhizopus stolonifer</name>
    <name type="common">Rhizopus nigricans</name>
    <dbReference type="NCBI Taxonomy" id="4846"/>
    <lineage>
        <taxon>Eukaryota</taxon>
        <taxon>Fungi</taxon>
        <taxon>Fungi incertae sedis</taxon>
        <taxon>Mucoromycota</taxon>
        <taxon>Mucoromycotina</taxon>
        <taxon>Mucoromycetes</taxon>
        <taxon>Mucorales</taxon>
        <taxon>Mucorineae</taxon>
        <taxon>Rhizopodaceae</taxon>
        <taxon>Rhizopus</taxon>
    </lineage>
</organism>
<dbReference type="EMBL" id="PJQM01000821">
    <property type="protein sequence ID" value="RCI03998.1"/>
    <property type="molecule type" value="Genomic_DNA"/>
</dbReference>
<feature type="transmembrane region" description="Helical" evidence="1">
    <location>
        <begin position="12"/>
        <end position="32"/>
    </location>
</feature>
<keyword evidence="1" id="KW-0812">Transmembrane</keyword>
<reference evidence="2 3" key="1">
    <citation type="journal article" date="2018" name="G3 (Bethesda)">
        <title>Phylogenetic and Phylogenomic Definition of Rhizopus Species.</title>
        <authorList>
            <person name="Gryganskyi A.P."/>
            <person name="Golan J."/>
            <person name="Dolatabadi S."/>
            <person name="Mondo S."/>
            <person name="Robb S."/>
            <person name="Idnurm A."/>
            <person name="Muszewska A."/>
            <person name="Steczkiewicz K."/>
            <person name="Masonjones S."/>
            <person name="Liao H.L."/>
            <person name="Gajdeczka M.T."/>
            <person name="Anike F."/>
            <person name="Vuek A."/>
            <person name="Anishchenko I.M."/>
            <person name="Voigt K."/>
            <person name="de Hoog G.S."/>
            <person name="Smith M.E."/>
            <person name="Heitman J."/>
            <person name="Vilgalys R."/>
            <person name="Stajich J.E."/>
        </authorList>
    </citation>
    <scope>NUCLEOTIDE SEQUENCE [LARGE SCALE GENOMIC DNA]</scope>
    <source>
        <strain evidence="2 3">LSU 92-RS-03</strain>
    </source>
</reference>
<comment type="caution">
    <text evidence="2">The sequence shown here is derived from an EMBL/GenBank/DDBJ whole genome shotgun (WGS) entry which is preliminary data.</text>
</comment>
<accession>A0A367KP77</accession>
<name>A0A367KP77_RHIST</name>
<gene>
    <name evidence="2" type="ORF">CU098_012029</name>
</gene>
<dbReference type="OrthoDB" id="2205930at2759"/>
<dbReference type="Proteomes" id="UP000253551">
    <property type="component" value="Unassembled WGS sequence"/>
</dbReference>
<sequence length="145" mass="17051">MVIIKNTIHHYWVNLCGPLFWIASAVFILWNLDIQPENETEKSEPPWQPPKIQHPPLVIPRISVKEGKKSNRKPFKTLKDQIVSWKQKKEDNELKKNVRIPFLRRFSTSEVSLEQQKKKSFCSVLTKTEAIQKLKLLGSKLKRTH</sequence>
<dbReference type="AlphaFoldDB" id="A0A367KP77"/>
<keyword evidence="3" id="KW-1185">Reference proteome</keyword>
<evidence type="ECO:0000256" key="1">
    <source>
        <dbReference type="SAM" id="Phobius"/>
    </source>
</evidence>
<protein>
    <submittedName>
        <fullName evidence="2">Uncharacterized protein</fullName>
    </submittedName>
</protein>
<keyword evidence="1" id="KW-0472">Membrane</keyword>
<evidence type="ECO:0000313" key="2">
    <source>
        <dbReference type="EMBL" id="RCI03998.1"/>
    </source>
</evidence>
<evidence type="ECO:0000313" key="3">
    <source>
        <dbReference type="Proteomes" id="UP000253551"/>
    </source>
</evidence>